<feature type="transmembrane region" description="Helical" evidence="4">
    <location>
        <begin position="210"/>
        <end position="229"/>
    </location>
</feature>
<evidence type="ECO:0000256" key="4">
    <source>
        <dbReference type="SAM" id="Phobius"/>
    </source>
</evidence>
<protein>
    <submittedName>
        <fullName evidence="5">MFS general substrate transporter</fullName>
    </submittedName>
</protein>
<keyword evidence="4" id="KW-0812">Transmembrane</keyword>
<evidence type="ECO:0000313" key="6">
    <source>
        <dbReference type="Proteomes" id="UP000807025"/>
    </source>
</evidence>
<sequence length="484" mass="53479">MPMQGLLKIHARVSISLKCPHHTKVLWLSRERQVGSQLSRGEWLFAFSLVTSLFFTWGFAYGLLDVLNAHFQNIFHISKTRSTLLQFAYFGAYIFFAPFAGAFMRRYGYKKGIHLGLSLYSLGAIFFWPSAKFQQYGGFVGCTFVIGCGLATLEVAANSYISVLGSPKYAAARLNFSQGFQGVASFTGPLIAARWFFLGENATKLDTVQWVYLAVAGLGIVLNVLFYFCPLPEITEEALAAEIHEAGIESDREPFWKQYRCVFGFVAQMCYVGAQVGVASFVVNFLTEQGLGISSSKASTMFSLCQVTFTVGRFVGVLILRYIDPALLLTFYASMCVLFSLLVALLSGWGGVGSLYALFFFESICYPCIFTLGTKNLGVHTKHGSALIVMGVGGGAWYPPSQGALADSLSTRRSYLVPFTGYVVMTIYAAGLVIDQTVKEKFRFRTVDEVEQRRVDKVERRSSTSEEESGNSKEKASTDYIEVG</sequence>
<dbReference type="AlphaFoldDB" id="A0A9P6A2Y6"/>
<keyword evidence="4" id="KW-0472">Membrane</keyword>
<dbReference type="GO" id="GO:0005886">
    <property type="term" value="C:plasma membrane"/>
    <property type="evidence" value="ECO:0007669"/>
    <property type="project" value="UniProtKB-SubCell"/>
</dbReference>
<proteinExistence type="predicted"/>
<dbReference type="OrthoDB" id="546893at2759"/>
<gene>
    <name evidence="5" type="ORF">BDN71DRAFT_1445020</name>
</gene>
<feature type="transmembrane region" description="Helical" evidence="4">
    <location>
        <begin position="384"/>
        <end position="400"/>
    </location>
</feature>
<dbReference type="Gene3D" id="1.20.1250.20">
    <property type="entry name" value="MFS general substrate transporter like domains"/>
    <property type="match status" value="2"/>
</dbReference>
<dbReference type="Pfam" id="PF07690">
    <property type="entry name" value="MFS_1"/>
    <property type="match status" value="1"/>
</dbReference>
<feature type="transmembrane region" description="Helical" evidence="4">
    <location>
        <begin position="84"/>
        <end position="103"/>
    </location>
</feature>
<feature type="transmembrane region" description="Helical" evidence="4">
    <location>
        <begin position="415"/>
        <end position="434"/>
    </location>
</feature>
<evidence type="ECO:0000256" key="3">
    <source>
        <dbReference type="SAM" id="MobiDB-lite"/>
    </source>
</evidence>
<dbReference type="EMBL" id="MU154545">
    <property type="protein sequence ID" value="KAF9497265.1"/>
    <property type="molecule type" value="Genomic_DNA"/>
</dbReference>
<keyword evidence="6" id="KW-1185">Reference proteome</keyword>
<feature type="transmembrane region" description="Helical" evidence="4">
    <location>
        <begin position="355"/>
        <end position="372"/>
    </location>
</feature>
<feature type="transmembrane region" description="Helical" evidence="4">
    <location>
        <begin position="298"/>
        <end position="320"/>
    </location>
</feature>
<dbReference type="SUPFAM" id="SSF103473">
    <property type="entry name" value="MFS general substrate transporter"/>
    <property type="match status" value="1"/>
</dbReference>
<feature type="compositionally biased region" description="Basic and acidic residues" evidence="3">
    <location>
        <begin position="453"/>
        <end position="477"/>
    </location>
</feature>
<dbReference type="CDD" id="cd17394">
    <property type="entry name" value="MFS_FucP_like"/>
    <property type="match status" value="1"/>
</dbReference>
<name>A0A9P6A2Y6_PLEER</name>
<comment type="subcellular location">
    <subcellularLocation>
        <location evidence="1">Cell inner membrane</location>
        <topology evidence="1">Multi-pass membrane protein</topology>
    </subcellularLocation>
</comment>
<organism evidence="5 6">
    <name type="scientific">Pleurotus eryngii</name>
    <name type="common">Boletus of the steppes</name>
    <dbReference type="NCBI Taxonomy" id="5323"/>
    <lineage>
        <taxon>Eukaryota</taxon>
        <taxon>Fungi</taxon>
        <taxon>Dikarya</taxon>
        <taxon>Basidiomycota</taxon>
        <taxon>Agaricomycotina</taxon>
        <taxon>Agaricomycetes</taxon>
        <taxon>Agaricomycetidae</taxon>
        <taxon>Agaricales</taxon>
        <taxon>Pleurotineae</taxon>
        <taxon>Pleurotaceae</taxon>
        <taxon>Pleurotus</taxon>
    </lineage>
</organism>
<evidence type="ECO:0000256" key="2">
    <source>
        <dbReference type="ARBA" id="ARBA00022475"/>
    </source>
</evidence>
<feature type="transmembrane region" description="Helical" evidence="4">
    <location>
        <begin position="262"/>
        <end position="286"/>
    </location>
</feature>
<feature type="transmembrane region" description="Helical" evidence="4">
    <location>
        <begin position="327"/>
        <end position="349"/>
    </location>
</feature>
<dbReference type="InterPro" id="IPR011701">
    <property type="entry name" value="MFS"/>
</dbReference>
<evidence type="ECO:0000313" key="5">
    <source>
        <dbReference type="EMBL" id="KAF9497265.1"/>
    </source>
</evidence>
<accession>A0A9P6A2Y6</accession>
<evidence type="ECO:0000256" key="1">
    <source>
        <dbReference type="ARBA" id="ARBA00004429"/>
    </source>
</evidence>
<dbReference type="InterPro" id="IPR036259">
    <property type="entry name" value="MFS_trans_sf"/>
</dbReference>
<comment type="caution">
    <text evidence="5">The sequence shown here is derived from an EMBL/GenBank/DDBJ whole genome shotgun (WGS) entry which is preliminary data.</text>
</comment>
<reference evidence="5" key="1">
    <citation type="submission" date="2020-11" db="EMBL/GenBank/DDBJ databases">
        <authorList>
            <consortium name="DOE Joint Genome Institute"/>
            <person name="Ahrendt S."/>
            <person name="Riley R."/>
            <person name="Andreopoulos W."/>
            <person name="Labutti K."/>
            <person name="Pangilinan J."/>
            <person name="Ruiz-Duenas F.J."/>
            <person name="Barrasa J.M."/>
            <person name="Sanchez-Garcia M."/>
            <person name="Camarero S."/>
            <person name="Miyauchi S."/>
            <person name="Serrano A."/>
            <person name="Linde D."/>
            <person name="Babiker R."/>
            <person name="Drula E."/>
            <person name="Ayuso-Fernandez I."/>
            <person name="Pacheco R."/>
            <person name="Padilla G."/>
            <person name="Ferreira P."/>
            <person name="Barriuso J."/>
            <person name="Kellner H."/>
            <person name="Castanera R."/>
            <person name="Alfaro M."/>
            <person name="Ramirez L."/>
            <person name="Pisabarro A.G."/>
            <person name="Kuo A."/>
            <person name="Tritt A."/>
            <person name="Lipzen A."/>
            <person name="He G."/>
            <person name="Yan M."/>
            <person name="Ng V."/>
            <person name="Cullen D."/>
            <person name="Martin F."/>
            <person name="Rosso M.-N."/>
            <person name="Henrissat B."/>
            <person name="Hibbett D."/>
            <person name="Martinez A.T."/>
            <person name="Grigoriev I.V."/>
        </authorList>
    </citation>
    <scope>NUCLEOTIDE SEQUENCE</scope>
    <source>
        <strain evidence="5">ATCC 90797</strain>
    </source>
</reference>
<feature type="transmembrane region" description="Helical" evidence="4">
    <location>
        <begin position="43"/>
        <end position="64"/>
    </location>
</feature>
<dbReference type="GO" id="GO:0022857">
    <property type="term" value="F:transmembrane transporter activity"/>
    <property type="evidence" value="ECO:0007669"/>
    <property type="project" value="InterPro"/>
</dbReference>
<feature type="transmembrane region" description="Helical" evidence="4">
    <location>
        <begin position="136"/>
        <end position="157"/>
    </location>
</feature>
<dbReference type="Proteomes" id="UP000807025">
    <property type="component" value="Unassembled WGS sequence"/>
</dbReference>
<feature type="transmembrane region" description="Helical" evidence="4">
    <location>
        <begin position="112"/>
        <end position="130"/>
    </location>
</feature>
<feature type="transmembrane region" description="Helical" evidence="4">
    <location>
        <begin position="178"/>
        <end position="198"/>
    </location>
</feature>
<keyword evidence="2" id="KW-1003">Cell membrane</keyword>
<dbReference type="PANTHER" id="PTHR43702">
    <property type="entry name" value="L-FUCOSE-PROTON SYMPORTER"/>
    <property type="match status" value="1"/>
</dbReference>
<feature type="region of interest" description="Disordered" evidence="3">
    <location>
        <begin position="453"/>
        <end position="484"/>
    </location>
</feature>
<dbReference type="PANTHER" id="PTHR43702:SF3">
    <property type="entry name" value="PROTEIN TSGA"/>
    <property type="match status" value="1"/>
</dbReference>
<keyword evidence="4" id="KW-1133">Transmembrane helix</keyword>
<dbReference type="InterPro" id="IPR050375">
    <property type="entry name" value="MFS_TsgA-like"/>
</dbReference>